<dbReference type="PATRIC" id="fig|1002364.3.peg.2823"/>
<dbReference type="HOGENOM" id="CLU_3007954_0_0_6"/>
<reference evidence="2 3" key="1">
    <citation type="submission" date="2011-08" db="EMBL/GenBank/DDBJ databases">
        <authorList>
            <person name="Weinstock G."/>
            <person name="Sodergren E."/>
            <person name="Clifton S."/>
            <person name="Fulton L."/>
            <person name="Fulton B."/>
            <person name="Courtney L."/>
            <person name="Fronick C."/>
            <person name="Harrison M."/>
            <person name="Strong C."/>
            <person name="Farmer C."/>
            <person name="Delahaunty K."/>
            <person name="Markovic C."/>
            <person name="Hall O."/>
            <person name="Minx P."/>
            <person name="Tomlinson C."/>
            <person name="Mitreva M."/>
            <person name="Hou S."/>
            <person name="Chen J."/>
            <person name="Wollam A."/>
            <person name="Pepin K.H."/>
            <person name="Johnson M."/>
            <person name="Bhonagiri V."/>
            <person name="Zhang X."/>
            <person name="Suruliraj S."/>
            <person name="Warren W."/>
            <person name="Chinwalla A."/>
            <person name="Mardis E.R."/>
            <person name="Wilson R.K."/>
        </authorList>
    </citation>
    <scope>NUCLEOTIDE SEQUENCE [LARGE SCALE GENOMIC DNA]</scope>
    <source>
        <strain evidence="2 3">ATCC 51873</strain>
    </source>
</reference>
<comment type="caution">
    <text evidence="2">The sequence shown here is derived from an EMBL/GenBank/DDBJ whole genome shotgun (WGS) entry which is preliminary data.</text>
</comment>
<dbReference type="EMBL" id="AGCI01000072">
    <property type="protein sequence ID" value="EHM40885.1"/>
    <property type="molecule type" value="Genomic_DNA"/>
</dbReference>
<accession>G9Y9F0</accession>
<protein>
    <submittedName>
        <fullName evidence="2">Uncharacterized protein</fullName>
    </submittedName>
</protein>
<evidence type="ECO:0000313" key="2">
    <source>
        <dbReference type="EMBL" id="EHM40885.1"/>
    </source>
</evidence>
<evidence type="ECO:0000256" key="1">
    <source>
        <dbReference type="SAM" id="Phobius"/>
    </source>
</evidence>
<feature type="transmembrane region" description="Helical" evidence="1">
    <location>
        <begin position="12"/>
        <end position="36"/>
    </location>
</feature>
<evidence type="ECO:0000313" key="3">
    <source>
        <dbReference type="Proteomes" id="UP000005959"/>
    </source>
</evidence>
<dbReference type="AlphaFoldDB" id="G9Y9F0"/>
<keyword evidence="1" id="KW-0812">Transmembrane</keyword>
<sequence length="56" mass="5996">MLPNNYSVSVSGLWIIYLSSVFSHSILCELCGSALIKLTNSSLALRKPNGILVSGK</sequence>
<name>G9Y9F0_HAFAL</name>
<organism evidence="2 3">
    <name type="scientific">Hafnia alvei ATCC 51873</name>
    <dbReference type="NCBI Taxonomy" id="1002364"/>
    <lineage>
        <taxon>Bacteria</taxon>
        <taxon>Pseudomonadati</taxon>
        <taxon>Pseudomonadota</taxon>
        <taxon>Gammaproteobacteria</taxon>
        <taxon>Enterobacterales</taxon>
        <taxon>Hafniaceae</taxon>
        <taxon>Hafnia</taxon>
    </lineage>
</organism>
<gene>
    <name evidence="2" type="ORF">HMPREF0454_03118</name>
</gene>
<keyword evidence="1" id="KW-1133">Transmembrane helix</keyword>
<proteinExistence type="predicted"/>
<keyword evidence="1" id="KW-0472">Membrane</keyword>
<dbReference type="Proteomes" id="UP000005959">
    <property type="component" value="Unassembled WGS sequence"/>
</dbReference>